<keyword evidence="1 4" id="KW-0349">Heme</keyword>
<keyword evidence="5" id="KW-0732">Signal</keyword>
<evidence type="ECO:0000256" key="3">
    <source>
        <dbReference type="ARBA" id="ARBA00023004"/>
    </source>
</evidence>
<dbReference type="Proteomes" id="UP000307956">
    <property type="component" value="Unassembled WGS sequence"/>
</dbReference>
<dbReference type="OrthoDB" id="9805202at2"/>
<feature type="chain" id="PRO_5020273537" evidence="5">
    <location>
        <begin position="25"/>
        <end position="449"/>
    </location>
</feature>
<dbReference type="PIRSF" id="PIRSF028099">
    <property type="entry name" value="DUF1111"/>
    <property type="match status" value="1"/>
</dbReference>
<reference evidence="7 8" key="1">
    <citation type="submission" date="2019-04" db="EMBL/GenBank/DDBJ databases">
        <title>Azoarcus rhizosphaerae sp. nov. isolated from rhizosphere of Ficus religiosa.</title>
        <authorList>
            <person name="Lin S.-Y."/>
            <person name="Hameed A."/>
            <person name="Hsu Y.-H."/>
            <person name="Young C.-C."/>
        </authorList>
    </citation>
    <scope>NUCLEOTIDE SEQUENCE [LARGE SCALE GENOMIC DNA]</scope>
    <source>
        <strain evidence="7 8">CC-YHH848</strain>
    </source>
</reference>
<dbReference type="PANTHER" id="PTHR30600:SF4">
    <property type="entry name" value="CYTOCHROME C DOMAIN-CONTAINING PROTEIN"/>
    <property type="match status" value="1"/>
</dbReference>
<organism evidence="7 8">
    <name type="scientific">Pseudothauera rhizosphaerae</name>
    <dbReference type="NCBI Taxonomy" id="2565932"/>
    <lineage>
        <taxon>Bacteria</taxon>
        <taxon>Pseudomonadati</taxon>
        <taxon>Pseudomonadota</taxon>
        <taxon>Betaproteobacteria</taxon>
        <taxon>Rhodocyclales</taxon>
        <taxon>Zoogloeaceae</taxon>
        <taxon>Pseudothauera</taxon>
    </lineage>
</organism>
<accession>A0A4S4AD26</accession>
<gene>
    <name evidence="7" type="ORF">E6O51_18820</name>
</gene>
<dbReference type="Gene3D" id="1.10.760.10">
    <property type="entry name" value="Cytochrome c-like domain"/>
    <property type="match status" value="1"/>
</dbReference>
<evidence type="ECO:0000256" key="1">
    <source>
        <dbReference type="ARBA" id="ARBA00022617"/>
    </source>
</evidence>
<feature type="domain" description="Cytochrome c" evidence="6">
    <location>
        <begin position="317"/>
        <end position="449"/>
    </location>
</feature>
<dbReference type="SUPFAM" id="SSF46626">
    <property type="entry name" value="Cytochrome c"/>
    <property type="match status" value="1"/>
</dbReference>
<dbReference type="GO" id="GO:0046872">
    <property type="term" value="F:metal ion binding"/>
    <property type="evidence" value="ECO:0007669"/>
    <property type="project" value="UniProtKB-KW"/>
</dbReference>
<dbReference type="RefSeq" id="WP_136386557.1">
    <property type="nucleotide sequence ID" value="NZ_SSOD01000019.1"/>
</dbReference>
<keyword evidence="3 4" id="KW-0408">Iron</keyword>
<name>A0A4S4AD26_9RHOO</name>
<keyword evidence="2 4" id="KW-0479">Metal-binding</keyword>
<evidence type="ECO:0000256" key="4">
    <source>
        <dbReference type="PROSITE-ProRule" id="PRU00433"/>
    </source>
</evidence>
<dbReference type="InterPro" id="IPR010538">
    <property type="entry name" value="DHOR"/>
</dbReference>
<dbReference type="InterPro" id="IPR036909">
    <property type="entry name" value="Cyt_c-like_dom_sf"/>
</dbReference>
<dbReference type="PANTHER" id="PTHR30600">
    <property type="entry name" value="CYTOCHROME C PEROXIDASE-RELATED"/>
    <property type="match status" value="1"/>
</dbReference>
<keyword evidence="8" id="KW-1185">Reference proteome</keyword>
<dbReference type="GO" id="GO:0009055">
    <property type="term" value="F:electron transfer activity"/>
    <property type="evidence" value="ECO:0007669"/>
    <property type="project" value="InterPro"/>
</dbReference>
<comment type="caution">
    <text evidence="7">The sequence shown here is derived from an EMBL/GenBank/DDBJ whole genome shotgun (WGS) entry which is preliminary data.</text>
</comment>
<evidence type="ECO:0000313" key="8">
    <source>
        <dbReference type="Proteomes" id="UP000307956"/>
    </source>
</evidence>
<dbReference type="GO" id="GO:0020037">
    <property type="term" value="F:heme binding"/>
    <property type="evidence" value="ECO:0007669"/>
    <property type="project" value="InterPro"/>
</dbReference>
<dbReference type="EMBL" id="SSOD01000019">
    <property type="protein sequence ID" value="THF56886.1"/>
    <property type="molecule type" value="Genomic_DNA"/>
</dbReference>
<dbReference type="AlphaFoldDB" id="A0A4S4AD26"/>
<evidence type="ECO:0000256" key="2">
    <source>
        <dbReference type="ARBA" id="ARBA00022723"/>
    </source>
</evidence>
<dbReference type="InterPro" id="IPR009056">
    <property type="entry name" value="Cyt_c-like_dom"/>
</dbReference>
<proteinExistence type="predicted"/>
<dbReference type="PROSITE" id="PS51007">
    <property type="entry name" value="CYTC"/>
    <property type="match status" value="1"/>
</dbReference>
<evidence type="ECO:0000259" key="6">
    <source>
        <dbReference type="PROSITE" id="PS51007"/>
    </source>
</evidence>
<feature type="signal peptide" evidence="5">
    <location>
        <begin position="1"/>
        <end position="24"/>
    </location>
</feature>
<dbReference type="InterPro" id="IPR051395">
    <property type="entry name" value="Cytochrome_c_Peroxidase/MauG"/>
</dbReference>
<protein>
    <submittedName>
        <fullName evidence="7">C-type cytochrome</fullName>
    </submittedName>
</protein>
<evidence type="ECO:0000313" key="7">
    <source>
        <dbReference type="EMBL" id="THF56886.1"/>
    </source>
</evidence>
<dbReference type="Pfam" id="PF06537">
    <property type="entry name" value="DHOR"/>
    <property type="match status" value="2"/>
</dbReference>
<sequence length="449" mass="49282">MRGIRRPGWHWLCLLPWLAAPAAAQDHLVRDASREAYALPFPGLGEYELQRFRAGRGLFRQVWLVAPARDESIDGLGPLYNRLTCIGCHPNNGRGRAPEGPEERLQSMLVRLSVAGRDPHGGPQPHPAYGDQFNEEAIPGVAGEGRAAIEWEYREAVLADGERVELRRPRLAFRELGYGPLGEFRHSLRVGPPVFGVGLLDAVPSATLEALAREPKPDGVRGRVNRVWHVGRGETVAGRFGYKANTADLRQQIAAAMVGDLGITSSLFPAQNCTPAQAACGQAAHGGEPELTDAQLDEMEFYFAHLAVPARRGADEPQVRRGEALFAATGCAACHRPTLKTGVHPRFPRLSEREFAPYTDLLVHDMGEGLADGRLDYEAGGREWRTAPLWGLGLVERVNGHTELLHDGRARNPVEAILWHGGEAQAARDRFARLPRAEREALLAFLRSL</sequence>
<evidence type="ECO:0000256" key="5">
    <source>
        <dbReference type="SAM" id="SignalP"/>
    </source>
</evidence>
<dbReference type="GO" id="GO:0004130">
    <property type="term" value="F:cytochrome-c peroxidase activity"/>
    <property type="evidence" value="ECO:0007669"/>
    <property type="project" value="TreeGrafter"/>
</dbReference>